<dbReference type="Pfam" id="PF08561">
    <property type="entry name" value="Ribosomal_L37"/>
    <property type="match status" value="1"/>
</dbReference>
<gene>
    <name evidence="9" type="ORF">M7I_5262</name>
</gene>
<dbReference type="PANTHER" id="PTHR28595">
    <property type="entry name" value="39S RIBOSOMAL PROTEIN L54, MITOCHONDRIAL"/>
    <property type="match status" value="1"/>
</dbReference>
<feature type="region of interest" description="Disordered" evidence="8">
    <location>
        <begin position="91"/>
        <end position="125"/>
    </location>
</feature>
<dbReference type="Proteomes" id="UP000005446">
    <property type="component" value="Unassembled WGS sequence"/>
</dbReference>
<comment type="subcellular location">
    <subcellularLocation>
        <location evidence="1">Mitochondrion</location>
    </subcellularLocation>
</comment>
<proteinExistence type="inferred from homology"/>
<evidence type="ECO:0000256" key="1">
    <source>
        <dbReference type="ARBA" id="ARBA00004173"/>
    </source>
</evidence>
<evidence type="ECO:0000313" key="10">
    <source>
        <dbReference type="Proteomes" id="UP000005446"/>
    </source>
</evidence>
<evidence type="ECO:0000256" key="6">
    <source>
        <dbReference type="ARBA" id="ARBA00033752"/>
    </source>
</evidence>
<reference evidence="9 10" key="1">
    <citation type="journal article" date="2012" name="Eukaryot. Cell">
        <title>Genome sequence of the fungus Glarea lozoyensis: the first genome sequence of a species from the Helotiaceae family.</title>
        <authorList>
            <person name="Youssar L."/>
            <person name="Gruening B.A."/>
            <person name="Erxleben A."/>
            <person name="Guenther S."/>
            <person name="Huettel W."/>
        </authorList>
    </citation>
    <scope>NUCLEOTIDE SEQUENCE [LARGE SCALE GENOMIC DNA]</scope>
    <source>
        <strain evidence="10">ATCC 74030 / MF5533</strain>
    </source>
</reference>
<evidence type="ECO:0000313" key="9">
    <source>
        <dbReference type="EMBL" id="EHK98754.1"/>
    </source>
</evidence>
<dbReference type="EMBL" id="AGUE01000135">
    <property type="protein sequence ID" value="EHK98754.1"/>
    <property type="molecule type" value="Genomic_DNA"/>
</dbReference>
<sequence length="352" mass="38694">MAPTPESAAFLAKKPTVPPTFDGVDYDDTKRLKQAQDAIIREQWVKSMMARLVREELGKCYYREGVNHLEKCGVLRAVFDLMKTVVGSLSTRLPTPVPTRPPYKKVSSIRPRQLQQLQSKPPTSTTMICRSCLRKATLNPSALLPSSTRRALSHTPRPQNSTGNTPATSTSAAQPFSTPLSPTPNEVSLGAALRPKPKTSALPISSAPKGTVLKGINYIKGRDDPVALGEEEYPEWLWRVLDVKTDVEGGEVEEGDEFSKSKKLRRKAAKRQRKLEAQMLLSGNMEALAPKIPITKQSIDLPANEEGTVEGAMKAVEGREEVRKAMRGERRKGIKQGNYLKSIELVGEIGGV</sequence>
<feature type="compositionally biased region" description="Polar residues" evidence="8">
    <location>
        <begin position="143"/>
        <end position="186"/>
    </location>
</feature>
<dbReference type="InterPro" id="IPR013870">
    <property type="entry name" value="Ribosomal_mL54"/>
</dbReference>
<dbReference type="OrthoDB" id="10252718at2759"/>
<name>H0ERE3_GLAL7</name>
<feature type="region of interest" description="Disordered" evidence="8">
    <location>
        <begin position="143"/>
        <end position="191"/>
    </location>
</feature>
<evidence type="ECO:0000256" key="3">
    <source>
        <dbReference type="ARBA" id="ARBA00022980"/>
    </source>
</evidence>
<dbReference type="GO" id="GO:0005762">
    <property type="term" value="C:mitochondrial large ribosomal subunit"/>
    <property type="evidence" value="ECO:0007669"/>
    <property type="project" value="TreeGrafter"/>
</dbReference>
<protein>
    <recommendedName>
        <fullName evidence="7">Large ribosomal subunit protein mL54</fullName>
    </recommendedName>
</protein>
<keyword evidence="2" id="KW-0809">Transit peptide</keyword>
<feature type="compositionally biased region" description="Polar residues" evidence="8">
    <location>
        <begin position="113"/>
        <end position="125"/>
    </location>
</feature>
<evidence type="ECO:0000256" key="8">
    <source>
        <dbReference type="SAM" id="MobiDB-lite"/>
    </source>
</evidence>
<keyword evidence="4" id="KW-0496">Mitochondrion</keyword>
<evidence type="ECO:0000256" key="7">
    <source>
        <dbReference type="ARBA" id="ARBA00035179"/>
    </source>
</evidence>
<keyword evidence="5" id="KW-0687">Ribonucleoprotein</keyword>
<dbReference type="PANTHER" id="PTHR28595:SF1">
    <property type="entry name" value="LARGE RIBOSOMAL SUBUNIT PROTEIN ML54"/>
    <property type="match status" value="1"/>
</dbReference>
<dbReference type="InParanoid" id="H0ERE3"/>
<comment type="caution">
    <text evidence="9">The sequence shown here is derived from an EMBL/GenBank/DDBJ whole genome shotgun (WGS) entry which is preliminary data.</text>
</comment>
<dbReference type="HOGENOM" id="CLU_809411_0_0_1"/>
<keyword evidence="3" id="KW-0689">Ribosomal protein</keyword>
<keyword evidence="10" id="KW-1185">Reference proteome</keyword>
<evidence type="ECO:0000256" key="5">
    <source>
        <dbReference type="ARBA" id="ARBA00023274"/>
    </source>
</evidence>
<keyword evidence="9" id="KW-0830">Ubiquinone</keyword>
<accession>H0ERE3</accession>
<evidence type="ECO:0000256" key="2">
    <source>
        <dbReference type="ARBA" id="ARBA00022946"/>
    </source>
</evidence>
<dbReference type="AlphaFoldDB" id="H0ERE3"/>
<organism evidence="9 10">
    <name type="scientific">Glarea lozoyensis (strain ATCC 74030 / MF5533)</name>
    <dbReference type="NCBI Taxonomy" id="1104152"/>
    <lineage>
        <taxon>Eukaryota</taxon>
        <taxon>Fungi</taxon>
        <taxon>Dikarya</taxon>
        <taxon>Ascomycota</taxon>
        <taxon>Pezizomycotina</taxon>
        <taxon>Leotiomycetes</taxon>
        <taxon>Helotiales</taxon>
        <taxon>Helotiaceae</taxon>
        <taxon>Glarea</taxon>
    </lineage>
</organism>
<dbReference type="GO" id="GO:0003735">
    <property type="term" value="F:structural constituent of ribosome"/>
    <property type="evidence" value="ECO:0007669"/>
    <property type="project" value="TreeGrafter"/>
</dbReference>
<evidence type="ECO:0000256" key="4">
    <source>
        <dbReference type="ARBA" id="ARBA00023128"/>
    </source>
</evidence>
<comment type="similarity">
    <text evidence="6">Belongs to the mitochondrion-specific ribosomal protein mL54 family.</text>
</comment>